<protein>
    <submittedName>
        <fullName evidence="2">Uncharacterized protein</fullName>
    </submittedName>
</protein>
<comment type="caution">
    <text evidence="2">The sequence shown here is derived from an EMBL/GenBank/DDBJ whole genome shotgun (WGS) entry which is preliminary data.</text>
</comment>
<organism evidence="2 3">
    <name type="scientific">Mycena venus</name>
    <dbReference type="NCBI Taxonomy" id="2733690"/>
    <lineage>
        <taxon>Eukaryota</taxon>
        <taxon>Fungi</taxon>
        <taxon>Dikarya</taxon>
        <taxon>Basidiomycota</taxon>
        <taxon>Agaricomycotina</taxon>
        <taxon>Agaricomycetes</taxon>
        <taxon>Agaricomycetidae</taxon>
        <taxon>Agaricales</taxon>
        <taxon>Marasmiineae</taxon>
        <taxon>Mycenaceae</taxon>
        <taxon>Mycena</taxon>
    </lineage>
</organism>
<dbReference type="OrthoDB" id="430315at2759"/>
<reference evidence="2" key="1">
    <citation type="submission" date="2020-05" db="EMBL/GenBank/DDBJ databases">
        <title>Mycena genomes resolve the evolution of fungal bioluminescence.</title>
        <authorList>
            <person name="Tsai I.J."/>
        </authorList>
    </citation>
    <scope>NUCLEOTIDE SEQUENCE</scope>
    <source>
        <strain evidence="2">CCC161011</strain>
    </source>
</reference>
<accession>A0A8H6YHT7</accession>
<gene>
    <name evidence="2" type="ORF">MVEN_00872300</name>
</gene>
<feature type="signal peptide" evidence="1">
    <location>
        <begin position="1"/>
        <end position="19"/>
    </location>
</feature>
<evidence type="ECO:0000313" key="3">
    <source>
        <dbReference type="Proteomes" id="UP000620124"/>
    </source>
</evidence>
<dbReference type="EMBL" id="JACAZI010000006">
    <property type="protein sequence ID" value="KAF7358235.1"/>
    <property type="molecule type" value="Genomic_DNA"/>
</dbReference>
<dbReference type="AlphaFoldDB" id="A0A8H6YHT7"/>
<name>A0A8H6YHT7_9AGAR</name>
<evidence type="ECO:0000313" key="2">
    <source>
        <dbReference type="EMBL" id="KAF7358235.1"/>
    </source>
</evidence>
<keyword evidence="3" id="KW-1185">Reference proteome</keyword>
<sequence length="155" mass="15829">MVRLLSIVAAASLAAVASADHLVTVKNTCGSKTITPIFHAGTVTTTMAAIGNGGVTSIVVPEAQLSWRIFGQTGTCGFPDGKYMAADAPSSSAALTTRRSDNAISRGWTVSICAGNNCLTNTCDGNHAFSDPTNGGPSIRQCNTPNVGMTVTFSC</sequence>
<keyword evidence="1" id="KW-0732">Signal</keyword>
<proteinExistence type="predicted"/>
<evidence type="ECO:0000256" key="1">
    <source>
        <dbReference type="SAM" id="SignalP"/>
    </source>
</evidence>
<dbReference type="Proteomes" id="UP000620124">
    <property type="component" value="Unassembled WGS sequence"/>
</dbReference>
<feature type="chain" id="PRO_5034707714" evidence="1">
    <location>
        <begin position="20"/>
        <end position="155"/>
    </location>
</feature>